<evidence type="ECO:0000313" key="1">
    <source>
        <dbReference type="EMBL" id="QQP48911.1"/>
    </source>
</evidence>
<reference evidence="2" key="1">
    <citation type="submission" date="2021-01" db="EMBL/GenBank/DDBJ databases">
        <title>Caligus Genome Assembly.</title>
        <authorList>
            <person name="Gallardo-Escarate C."/>
        </authorList>
    </citation>
    <scope>NUCLEOTIDE SEQUENCE [LARGE SCALE GENOMIC DNA]</scope>
</reference>
<organism evidence="1 2">
    <name type="scientific">Caligus rogercresseyi</name>
    <name type="common">Sea louse</name>
    <dbReference type="NCBI Taxonomy" id="217165"/>
    <lineage>
        <taxon>Eukaryota</taxon>
        <taxon>Metazoa</taxon>
        <taxon>Ecdysozoa</taxon>
        <taxon>Arthropoda</taxon>
        <taxon>Crustacea</taxon>
        <taxon>Multicrustacea</taxon>
        <taxon>Hexanauplia</taxon>
        <taxon>Copepoda</taxon>
        <taxon>Siphonostomatoida</taxon>
        <taxon>Caligidae</taxon>
        <taxon>Caligus</taxon>
    </lineage>
</organism>
<evidence type="ECO:0000313" key="2">
    <source>
        <dbReference type="Proteomes" id="UP000595437"/>
    </source>
</evidence>
<feature type="non-terminal residue" evidence="1">
    <location>
        <position position="1"/>
    </location>
</feature>
<name>A0A7T8K894_CALRO</name>
<keyword evidence="2" id="KW-1185">Reference proteome</keyword>
<proteinExistence type="predicted"/>
<sequence>LGRQLKRATAFWQRKLEDYDRPCLTKLATTNYIGGINPSKTWGLSQTLREAHTIYSARSAVMTIARIYRAL</sequence>
<dbReference type="AlphaFoldDB" id="A0A7T8K894"/>
<accession>A0A7T8K894</accession>
<protein>
    <submittedName>
        <fullName evidence="1">Uncharacterized protein</fullName>
    </submittedName>
</protein>
<dbReference type="EMBL" id="CP045895">
    <property type="protein sequence ID" value="QQP48911.1"/>
    <property type="molecule type" value="Genomic_DNA"/>
</dbReference>
<dbReference type="Proteomes" id="UP000595437">
    <property type="component" value="Chromosome 6"/>
</dbReference>
<gene>
    <name evidence="1" type="ORF">FKW44_009383</name>
</gene>